<keyword evidence="2" id="KW-1185">Reference proteome</keyword>
<evidence type="ECO:0000313" key="2">
    <source>
        <dbReference type="Proteomes" id="UP000091926"/>
    </source>
</evidence>
<sequence>MQYTLNQIQLALAYWGEREGPGDGVSVGPVVGLLADIWAVMVYEGLETVAEESLTTKQCVALRDAGI</sequence>
<dbReference type="Proteomes" id="UP000091926">
    <property type="component" value="Plasmid unnamed1"/>
</dbReference>
<name>A0A193GLA2_9BORD</name>
<reference evidence="1 2" key="1">
    <citation type="submission" date="2016-06" db="EMBL/GenBank/DDBJ databases">
        <title>Complete genome sequences of Bordetella bronchialis and Bordetella flabilis.</title>
        <authorList>
            <person name="LiPuma J.J."/>
            <person name="Spilker T."/>
        </authorList>
    </citation>
    <scope>NUCLEOTIDE SEQUENCE [LARGE SCALE GENOMIC DNA]</scope>
    <source>
        <strain evidence="1 2">AU10664</strain>
        <plasmid evidence="1 2">unnamed1</plasmid>
    </source>
</reference>
<protein>
    <recommendedName>
        <fullName evidence="3">DUF3717 domain-containing protein</fullName>
    </recommendedName>
</protein>
<dbReference type="AlphaFoldDB" id="A0A193GLA2"/>
<evidence type="ECO:0000313" key="1">
    <source>
        <dbReference type="EMBL" id="ANN80872.1"/>
    </source>
</evidence>
<dbReference type="RefSeq" id="WP_066665918.1">
    <property type="nucleotide sequence ID" value="NZ_CBCSCL010000020.1"/>
</dbReference>
<dbReference type="Pfam" id="PF12512">
    <property type="entry name" value="DUF3717"/>
    <property type="match status" value="1"/>
</dbReference>
<keyword evidence="1" id="KW-0614">Plasmid</keyword>
<dbReference type="InterPro" id="IPR022191">
    <property type="entry name" value="DUF3717"/>
</dbReference>
<dbReference type="EMBL" id="CP016173">
    <property type="protein sequence ID" value="ANN80872.1"/>
    <property type="molecule type" value="Genomic_DNA"/>
</dbReference>
<geneLocation type="plasmid" evidence="1 2">
    <name>unnamed1</name>
</geneLocation>
<organism evidence="1 2">
    <name type="scientific">Bordetella flabilis</name>
    <dbReference type="NCBI Taxonomy" id="463014"/>
    <lineage>
        <taxon>Bacteria</taxon>
        <taxon>Pseudomonadati</taxon>
        <taxon>Pseudomonadota</taxon>
        <taxon>Betaproteobacteria</taxon>
        <taxon>Burkholderiales</taxon>
        <taxon>Alcaligenaceae</taxon>
        <taxon>Bordetella</taxon>
    </lineage>
</organism>
<proteinExistence type="predicted"/>
<gene>
    <name evidence="1" type="ORF">BAU07_26490</name>
</gene>
<dbReference type="KEGG" id="bfz:BAU07_26490"/>
<accession>A0A193GLA2</accession>
<evidence type="ECO:0008006" key="3">
    <source>
        <dbReference type="Google" id="ProtNLM"/>
    </source>
</evidence>